<feature type="signal peptide" evidence="1">
    <location>
        <begin position="1"/>
        <end position="23"/>
    </location>
</feature>
<reference evidence="4" key="1">
    <citation type="journal article" date="2013" name="Nature">
        <title>Pan genome of the phytoplankton Emiliania underpins its global distribution.</title>
        <authorList>
            <person name="Read B.A."/>
            <person name="Kegel J."/>
            <person name="Klute M.J."/>
            <person name="Kuo A."/>
            <person name="Lefebvre S.C."/>
            <person name="Maumus F."/>
            <person name="Mayer C."/>
            <person name="Miller J."/>
            <person name="Monier A."/>
            <person name="Salamov A."/>
            <person name="Young J."/>
            <person name="Aguilar M."/>
            <person name="Claverie J.M."/>
            <person name="Frickenhaus S."/>
            <person name="Gonzalez K."/>
            <person name="Herman E.K."/>
            <person name="Lin Y.C."/>
            <person name="Napier J."/>
            <person name="Ogata H."/>
            <person name="Sarno A.F."/>
            <person name="Shmutz J."/>
            <person name="Schroeder D."/>
            <person name="de Vargas C."/>
            <person name="Verret F."/>
            <person name="von Dassow P."/>
            <person name="Valentin K."/>
            <person name="Van de Peer Y."/>
            <person name="Wheeler G."/>
            <person name="Dacks J.B."/>
            <person name="Delwiche C.F."/>
            <person name="Dyhrman S.T."/>
            <person name="Glockner G."/>
            <person name="John U."/>
            <person name="Richards T."/>
            <person name="Worden A.Z."/>
            <person name="Zhang X."/>
            <person name="Grigoriev I.V."/>
            <person name="Allen A.E."/>
            <person name="Bidle K."/>
            <person name="Borodovsky M."/>
            <person name="Bowler C."/>
            <person name="Brownlee C."/>
            <person name="Cock J.M."/>
            <person name="Elias M."/>
            <person name="Gladyshev V.N."/>
            <person name="Groth M."/>
            <person name="Guda C."/>
            <person name="Hadaegh A."/>
            <person name="Iglesias-Rodriguez M.D."/>
            <person name="Jenkins J."/>
            <person name="Jones B.M."/>
            <person name="Lawson T."/>
            <person name="Leese F."/>
            <person name="Lindquist E."/>
            <person name="Lobanov A."/>
            <person name="Lomsadze A."/>
            <person name="Malik S.B."/>
            <person name="Marsh M.E."/>
            <person name="Mackinder L."/>
            <person name="Mock T."/>
            <person name="Mueller-Roeber B."/>
            <person name="Pagarete A."/>
            <person name="Parker M."/>
            <person name="Probert I."/>
            <person name="Quesneville H."/>
            <person name="Raines C."/>
            <person name="Rensing S.A."/>
            <person name="Riano-Pachon D.M."/>
            <person name="Richier S."/>
            <person name="Rokitta S."/>
            <person name="Shiraiwa Y."/>
            <person name="Soanes D.M."/>
            <person name="van der Giezen M."/>
            <person name="Wahlund T.M."/>
            <person name="Williams B."/>
            <person name="Wilson W."/>
            <person name="Wolfe G."/>
            <person name="Wurch L.L."/>
        </authorList>
    </citation>
    <scope>NUCLEOTIDE SEQUENCE</scope>
</reference>
<dbReference type="Pfam" id="PF03835">
    <property type="entry name" value="Rad4"/>
    <property type="match status" value="1"/>
</dbReference>
<dbReference type="AlphaFoldDB" id="A0A0D3IAB8"/>
<dbReference type="EnsemblProtists" id="EOD08203">
    <property type="protein sequence ID" value="EOD08203"/>
    <property type="gene ID" value="EMIHUDRAFT_106227"/>
</dbReference>
<proteinExistence type="predicted"/>
<sequence length="421" mass="45514">MLAERARSVALLACIAAAHSLLGADLGGGRLPRPLSARRRLLRLLPLRAAAAEDASRPASAAAAEDAAALAAPTGAASPADSHGNASVAELWCATDARGREWCAVGTNRSRAAEWLAHELGAPVELAGVAECAPLAARRTHRRLRRAWRGGRLLLCGSSLGELLEEGAGASPERSFRRSLGGLAVRARRMSPARHEAAALRGYLERHFLPSHPALSLSDLSPAAAAADPARSEEGIRAMLRWFKEAFPYERGTCASCGASAGYRGTVRASRRERGRLAARAELWRCGECSSWQRFARYNSVPQILRDRRGRRARWVVDWTDHQWLEIWMPAGGEAGGAWVPLDPCEAAYDEPLLYSAGWGKNMTYVVALGDGALTDVTARYTADYNATLRDRPLSEAQVASALRWIAHTKGAPRLQPAPWR</sequence>
<evidence type="ECO:0000256" key="1">
    <source>
        <dbReference type="SAM" id="SignalP"/>
    </source>
</evidence>
<dbReference type="KEGG" id="ehx:EMIHUDRAFT_106227"/>
<evidence type="ECO:0000313" key="3">
    <source>
        <dbReference type="EnsemblProtists" id="EOD08203"/>
    </source>
</evidence>
<evidence type="ECO:0000313" key="4">
    <source>
        <dbReference type="Proteomes" id="UP000013827"/>
    </source>
</evidence>
<dbReference type="eggNOG" id="KOG0909">
    <property type="taxonomic scope" value="Eukaryota"/>
</dbReference>
<dbReference type="Gene3D" id="3.10.620.30">
    <property type="match status" value="1"/>
</dbReference>
<dbReference type="RefSeq" id="XP_005760632.1">
    <property type="nucleotide sequence ID" value="XM_005760575.1"/>
</dbReference>
<dbReference type="InterPro" id="IPR038765">
    <property type="entry name" value="Papain-like_cys_pep_sf"/>
</dbReference>
<keyword evidence="1" id="KW-0732">Signal</keyword>
<dbReference type="OMA" id="LECRMET"/>
<dbReference type="STRING" id="2903.R1BEM5"/>
<reference evidence="3" key="2">
    <citation type="submission" date="2024-10" db="UniProtKB">
        <authorList>
            <consortium name="EnsemblProtists"/>
        </authorList>
    </citation>
    <scope>IDENTIFICATION</scope>
</reference>
<evidence type="ECO:0000259" key="2">
    <source>
        <dbReference type="Pfam" id="PF03835"/>
    </source>
</evidence>
<dbReference type="Proteomes" id="UP000013827">
    <property type="component" value="Unassembled WGS sequence"/>
</dbReference>
<dbReference type="GeneID" id="17254387"/>
<organism evidence="3 4">
    <name type="scientific">Emiliania huxleyi (strain CCMP1516)</name>
    <dbReference type="NCBI Taxonomy" id="280463"/>
    <lineage>
        <taxon>Eukaryota</taxon>
        <taxon>Haptista</taxon>
        <taxon>Haptophyta</taxon>
        <taxon>Prymnesiophyceae</taxon>
        <taxon>Isochrysidales</taxon>
        <taxon>Noelaerhabdaceae</taxon>
        <taxon>Emiliania</taxon>
    </lineage>
</organism>
<dbReference type="SUPFAM" id="SSF54001">
    <property type="entry name" value="Cysteine proteinases"/>
    <property type="match status" value="1"/>
</dbReference>
<dbReference type="InterPro" id="IPR018325">
    <property type="entry name" value="Rad4/PNGase_transGLS-fold"/>
</dbReference>
<name>A0A0D3IAB8_EMIH1</name>
<feature type="domain" description="Rad4/PNGase transglutaminase-like fold" evidence="2">
    <location>
        <begin position="323"/>
        <end position="402"/>
    </location>
</feature>
<protein>
    <recommendedName>
        <fullName evidence="2">Rad4/PNGase transglutaminase-like fold domain-containing protein</fullName>
    </recommendedName>
</protein>
<accession>A0A0D3IAB8</accession>
<feature type="chain" id="PRO_5044190414" description="Rad4/PNGase transglutaminase-like fold domain-containing protein" evidence="1">
    <location>
        <begin position="24"/>
        <end position="421"/>
    </location>
</feature>
<dbReference type="HOGENOM" id="CLU_652894_0_0_1"/>
<dbReference type="PaxDb" id="2903-EOD08203"/>
<keyword evidence="4" id="KW-1185">Reference proteome</keyword>